<protein>
    <submittedName>
        <fullName evidence="12">FHA domain-containing protein</fullName>
    </submittedName>
</protein>
<dbReference type="InterPro" id="IPR003593">
    <property type="entry name" value="AAA+_ATPase"/>
</dbReference>
<dbReference type="Pfam" id="PF00005">
    <property type="entry name" value="ABC_tran"/>
    <property type="match status" value="1"/>
</dbReference>
<evidence type="ECO:0000256" key="2">
    <source>
        <dbReference type="ARBA" id="ARBA00022448"/>
    </source>
</evidence>
<dbReference type="InterPro" id="IPR050352">
    <property type="entry name" value="ABCG_transporters"/>
</dbReference>
<comment type="subcellular location">
    <subcellularLocation>
        <location evidence="1">Membrane</location>
        <topology evidence="1">Multi-pass membrane protein</topology>
    </subcellularLocation>
</comment>
<dbReference type="InterPro" id="IPR027417">
    <property type="entry name" value="P-loop_NTPase"/>
</dbReference>
<dbReference type="PANTHER" id="PTHR48041:SF139">
    <property type="entry name" value="PROTEIN SCARLET"/>
    <property type="match status" value="1"/>
</dbReference>
<dbReference type="SMART" id="SM00382">
    <property type="entry name" value="AAA"/>
    <property type="match status" value="1"/>
</dbReference>
<evidence type="ECO:0000259" key="11">
    <source>
        <dbReference type="PROSITE" id="PS50893"/>
    </source>
</evidence>
<dbReference type="RefSeq" id="WP_322879449.1">
    <property type="nucleotide sequence ID" value="NZ_JAVMIP010000024.1"/>
</dbReference>
<keyword evidence="4" id="KW-0547">Nucleotide-binding</keyword>
<dbReference type="SMART" id="SM00240">
    <property type="entry name" value="FHA"/>
    <property type="match status" value="2"/>
</dbReference>
<feature type="transmembrane region" description="Helical" evidence="9">
    <location>
        <begin position="1006"/>
        <end position="1023"/>
    </location>
</feature>
<dbReference type="Proteomes" id="UP001268256">
    <property type="component" value="Unassembled WGS sequence"/>
</dbReference>
<dbReference type="CDD" id="cd00060">
    <property type="entry name" value="FHA"/>
    <property type="match status" value="2"/>
</dbReference>
<evidence type="ECO:0000256" key="3">
    <source>
        <dbReference type="ARBA" id="ARBA00022692"/>
    </source>
</evidence>
<dbReference type="SUPFAM" id="SSF49879">
    <property type="entry name" value="SMAD/FHA domain"/>
    <property type="match status" value="3"/>
</dbReference>
<evidence type="ECO:0000256" key="9">
    <source>
        <dbReference type="SAM" id="Phobius"/>
    </source>
</evidence>
<dbReference type="Pfam" id="PF00498">
    <property type="entry name" value="FHA"/>
    <property type="match status" value="2"/>
</dbReference>
<feature type="transmembrane region" description="Helical" evidence="9">
    <location>
        <begin position="755"/>
        <end position="775"/>
    </location>
</feature>
<evidence type="ECO:0000256" key="5">
    <source>
        <dbReference type="ARBA" id="ARBA00022840"/>
    </source>
</evidence>
<feature type="region of interest" description="Disordered" evidence="8">
    <location>
        <begin position="925"/>
        <end position="950"/>
    </location>
</feature>
<dbReference type="InterPro" id="IPR008984">
    <property type="entry name" value="SMAD_FHA_dom_sf"/>
</dbReference>
<evidence type="ECO:0000256" key="7">
    <source>
        <dbReference type="ARBA" id="ARBA00023136"/>
    </source>
</evidence>
<dbReference type="AlphaFoldDB" id="A0AAE4FVT8"/>
<dbReference type="PROSITE" id="PS50006">
    <property type="entry name" value="FHA_DOMAIN"/>
    <property type="match status" value="2"/>
</dbReference>
<dbReference type="PANTHER" id="PTHR48041">
    <property type="entry name" value="ABC TRANSPORTER G FAMILY MEMBER 28"/>
    <property type="match status" value="1"/>
</dbReference>
<sequence length="1030" mass="114762">MKASPAWLTILKSAPDYGFPIAQDTLTIGRTPENTIILADRSVSRQHARIEWHNGGFSITDLGSTSGTRINYRPLSPHTSESLNDGDLIQIGDSVLRFSLERPEQSQPRASRVPSVLVRTEAWAQEFILEMPMVLLGSHSSVDILVDTIGIAPVHIRLQEQSEHCLITYLGDAPQGLMSGGQPVTEWQLRKGETINLGPAATLTYEGLKLPEQIKRERVWLDRLAATQMALTGDQNIPVATEVGLPEEVDLTTPMKTVALSRLNTLSIGRDSSNDLVIEHPSVSRFHAKIDRQQGSLVLTDLESCNGTFVNGKAITEVTSLRVGDVIRIGSDRLILNIDETLTQYVEAGHLRLDVVGLSKVIGDGKRILNDIPLSILPREFVAILGPSGSGKSTLLDALNGLRPATNGSVMINGTDLYQNYDAYKTQLGYVPQKNIIHEELTLFQALDYAAQLRMPPDTTSTERKKRIQVVLGELGLSHRADVPIRQLSGGQQRRACMGAELLTQPSLFFLDEVTSGLDPGTEADMMQLLRQLADQGRIILIISHATQNIRECDLVIYMAAGGYLAYFGPPERMLPYFRETFRDRLQGVPLRDFADLYRALDREKNPNAPTATELANRYQQSSLCQTFIANRQTFLSQIPKTNTKTTIRSPKKKQRRVSPWQQFLVLSQRNLTILRQDRTHLLLTLLIAPVLALLDFITWGRDIFDSAQGSADEALTMLFATALVAVMIGSMTTMRDLVREIEIYRRERMTGLQMLPYIFSKVAVALILAIYQAATYLLVTKLAVNIPGGWDITFQIYITIVLAIFGGMIMGLLVSAVAPNQNIVPLILLFFLVPQIIFSGGIQPLSSLGPVGQVLNRVTVLKWPYETLVSLSGLGRDVAKDACWQKTSEERDNLTEAQEKDCACFGESIFRQCNFPGIQKQYNSAVDQAEPPKPKSPGDPPSNPTELKSYSDDLKTYQEQMDTWQDDYTTWQKQRSKAINGAEELINQINKKQGHMFAVDVGRHWLYQGFVIVGMLILIPILQRRRDFS</sequence>
<keyword evidence="7 9" id="KW-0472">Membrane</keyword>
<dbReference type="Pfam" id="PF01061">
    <property type="entry name" value="ABC2_membrane"/>
    <property type="match status" value="1"/>
</dbReference>
<accession>A0AAE4FVT8</accession>
<evidence type="ECO:0000313" key="13">
    <source>
        <dbReference type="Proteomes" id="UP001268256"/>
    </source>
</evidence>
<feature type="transmembrane region" description="Helical" evidence="9">
    <location>
        <begin position="824"/>
        <end position="843"/>
    </location>
</feature>
<keyword evidence="6 9" id="KW-1133">Transmembrane helix</keyword>
<dbReference type="GO" id="GO:0005524">
    <property type="term" value="F:ATP binding"/>
    <property type="evidence" value="ECO:0007669"/>
    <property type="project" value="UniProtKB-KW"/>
</dbReference>
<dbReference type="Gene3D" id="2.60.200.20">
    <property type="match status" value="3"/>
</dbReference>
<evidence type="ECO:0000256" key="4">
    <source>
        <dbReference type="ARBA" id="ARBA00022741"/>
    </source>
</evidence>
<evidence type="ECO:0000313" key="12">
    <source>
        <dbReference type="EMBL" id="MDS3862239.1"/>
    </source>
</evidence>
<feature type="domain" description="FHA" evidence="10">
    <location>
        <begin position="26"/>
        <end position="75"/>
    </location>
</feature>
<dbReference type="GO" id="GO:0016020">
    <property type="term" value="C:membrane"/>
    <property type="evidence" value="ECO:0007669"/>
    <property type="project" value="UniProtKB-SubCell"/>
</dbReference>
<feature type="transmembrane region" description="Helical" evidence="9">
    <location>
        <begin position="715"/>
        <end position="734"/>
    </location>
</feature>
<feature type="transmembrane region" description="Helical" evidence="9">
    <location>
        <begin position="680"/>
        <end position="700"/>
    </location>
</feature>
<feature type="transmembrane region" description="Helical" evidence="9">
    <location>
        <begin position="795"/>
        <end position="817"/>
    </location>
</feature>
<organism evidence="12 13">
    <name type="scientific">Pseudocalidococcus azoricus BACA0444</name>
    <dbReference type="NCBI Taxonomy" id="2918990"/>
    <lineage>
        <taxon>Bacteria</taxon>
        <taxon>Bacillati</taxon>
        <taxon>Cyanobacteriota</taxon>
        <taxon>Cyanophyceae</taxon>
        <taxon>Acaryochloridales</taxon>
        <taxon>Thermosynechococcaceae</taxon>
        <taxon>Pseudocalidococcus</taxon>
        <taxon>Pseudocalidococcus azoricus</taxon>
    </lineage>
</organism>
<dbReference type="InterPro" id="IPR003439">
    <property type="entry name" value="ABC_transporter-like_ATP-bd"/>
</dbReference>
<feature type="compositionally biased region" description="Pro residues" evidence="8">
    <location>
        <begin position="935"/>
        <end position="944"/>
    </location>
</feature>
<evidence type="ECO:0000256" key="8">
    <source>
        <dbReference type="SAM" id="MobiDB-lite"/>
    </source>
</evidence>
<reference evidence="13" key="1">
    <citation type="submission" date="2023-07" db="EMBL/GenBank/DDBJ databases">
        <authorList>
            <person name="Luz R."/>
            <person name="Cordeiro R."/>
            <person name="Fonseca A."/>
            <person name="Goncalves V."/>
        </authorList>
    </citation>
    <scope>NUCLEOTIDE SEQUENCE [LARGE SCALE GENOMIC DNA]</scope>
    <source>
        <strain evidence="13">BACA0444</strain>
    </source>
</reference>
<evidence type="ECO:0000256" key="6">
    <source>
        <dbReference type="ARBA" id="ARBA00022989"/>
    </source>
</evidence>
<proteinExistence type="predicted"/>
<keyword evidence="3 9" id="KW-0812">Transmembrane</keyword>
<name>A0AAE4FVT8_9CYAN</name>
<dbReference type="InterPro" id="IPR017871">
    <property type="entry name" value="ABC_transporter-like_CS"/>
</dbReference>
<feature type="domain" description="ABC transporter" evidence="11">
    <location>
        <begin position="353"/>
        <end position="587"/>
    </location>
</feature>
<comment type="caution">
    <text evidence="12">The sequence shown here is derived from an EMBL/GenBank/DDBJ whole genome shotgun (WGS) entry which is preliminary data.</text>
</comment>
<dbReference type="SUPFAM" id="SSF52540">
    <property type="entry name" value="P-loop containing nucleoside triphosphate hydrolases"/>
    <property type="match status" value="1"/>
</dbReference>
<evidence type="ECO:0000256" key="1">
    <source>
        <dbReference type="ARBA" id="ARBA00004141"/>
    </source>
</evidence>
<dbReference type="EMBL" id="JAVMIP010000024">
    <property type="protein sequence ID" value="MDS3862239.1"/>
    <property type="molecule type" value="Genomic_DNA"/>
</dbReference>
<dbReference type="GO" id="GO:0016887">
    <property type="term" value="F:ATP hydrolysis activity"/>
    <property type="evidence" value="ECO:0007669"/>
    <property type="project" value="InterPro"/>
</dbReference>
<feature type="domain" description="FHA" evidence="10">
    <location>
        <begin position="266"/>
        <end position="315"/>
    </location>
</feature>
<dbReference type="Gene3D" id="3.40.50.300">
    <property type="entry name" value="P-loop containing nucleotide triphosphate hydrolases"/>
    <property type="match status" value="1"/>
</dbReference>
<dbReference type="InterPro" id="IPR000253">
    <property type="entry name" value="FHA_dom"/>
</dbReference>
<evidence type="ECO:0000259" key="10">
    <source>
        <dbReference type="PROSITE" id="PS50006"/>
    </source>
</evidence>
<keyword evidence="13" id="KW-1185">Reference proteome</keyword>
<dbReference type="PROSITE" id="PS00211">
    <property type="entry name" value="ABC_TRANSPORTER_1"/>
    <property type="match status" value="1"/>
</dbReference>
<dbReference type="GO" id="GO:0140359">
    <property type="term" value="F:ABC-type transporter activity"/>
    <property type="evidence" value="ECO:0007669"/>
    <property type="project" value="InterPro"/>
</dbReference>
<keyword evidence="2" id="KW-0813">Transport</keyword>
<gene>
    <name evidence="12" type="ORF">RIF25_15665</name>
</gene>
<dbReference type="InterPro" id="IPR013525">
    <property type="entry name" value="ABC2_TM"/>
</dbReference>
<dbReference type="PROSITE" id="PS50893">
    <property type="entry name" value="ABC_TRANSPORTER_2"/>
    <property type="match status" value="1"/>
</dbReference>
<keyword evidence="5" id="KW-0067">ATP-binding</keyword>